<dbReference type="PROSITE" id="PS51257">
    <property type="entry name" value="PROKAR_LIPOPROTEIN"/>
    <property type="match status" value="1"/>
</dbReference>
<dbReference type="GO" id="GO:0016811">
    <property type="term" value="F:hydrolase activity, acting on carbon-nitrogen (but not peptide) bonds, in linear amides"/>
    <property type="evidence" value="ECO:0007669"/>
    <property type="project" value="InterPro"/>
</dbReference>
<evidence type="ECO:0000256" key="4">
    <source>
        <dbReference type="ARBA" id="ARBA00022989"/>
    </source>
</evidence>
<feature type="binding site" evidence="6">
    <location>
        <position position="106"/>
    </location>
    <ligand>
        <name>Zn(2+)</name>
        <dbReference type="ChEBI" id="CHEBI:29105"/>
        <note>catalytic</note>
    </ligand>
</feature>
<dbReference type="PANTHER" id="PTHR34368:SF1">
    <property type="entry name" value="OS01G0962200 PROTEIN"/>
    <property type="match status" value="1"/>
</dbReference>
<keyword evidence="2 7" id="KW-0812">Transmembrane</keyword>
<dbReference type="GO" id="GO:0006672">
    <property type="term" value="P:ceramide metabolic process"/>
    <property type="evidence" value="ECO:0007669"/>
    <property type="project" value="InterPro"/>
</dbReference>
<feature type="transmembrane region" description="Helical" evidence="7">
    <location>
        <begin position="119"/>
        <end position="137"/>
    </location>
</feature>
<keyword evidence="6" id="KW-0479">Metal-binding</keyword>
<reference evidence="8 9" key="1">
    <citation type="submission" date="2016-12" db="EMBL/GenBank/DDBJ databases">
        <title>Genome sequencing of Methylocaldum marinum.</title>
        <authorList>
            <person name="Takeuchi M."/>
            <person name="Kamagata Y."/>
            <person name="Hiraoka S."/>
            <person name="Oshima K."/>
            <person name="Hattori M."/>
            <person name="Iwasaki W."/>
        </authorList>
    </citation>
    <scope>NUCLEOTIDE SEQUENCE [LARGE SCALE GENOMIC DNA]</scope>
    <source>
        <strain evidence="8 9">S8</strain>
    </source>
</reference>
<feature type="transmembrane region" description="Helical" evidence="7">
    <location>
        <begin position="12"/>
        <end position="31"/>
    </location>
</feature>
<comment type="subcellular location">
    <subcellularLocation>
        <location evidence="1">Membrane</location>
        <topology evidence="1">Multi-pass membrane protein</topology>
    </subcellularLocation>
</comment>
<dbReference type="Pfam" id="PF05875">
    <property type="entry name" value="Ceramidase"/>
    <property type="match status" value="1"/>
</dbReference>
<evidence type="ECO:0000256" key="2">
    <source>
        <dbReference type="ARBA" id="ARBA00022692"/>
    </source>
</evidence>
<keyword evidence="6" id="KW-0862">Zinc</keyword>
<keyword evidence="5 7" id="KW-0472">Membrane</keyword>
<evidence type="ECO:0000313" key="8">
    <source>
        <dbReference type="EMBL" id="BBA33620.1"/>
    </source>
</evidence>
<evidence type="ECO:0000256" key="3">
    <source>
        <dbReference type="ARBA" id="ARBA00022801"/>
    </source>
</evidence>
<dbReference type="GO" id="GO:0016020">
    <property type="term" value="C:membrane"/>
    <property type="evidence" value="ECO:0007669"/>
    <property type="project" value="UniProtKB-SubCell"/>
</dbReference>
<comment type="cofactor">
    <cofactor evidence="6">
        <name>Zn(2+)</name>
        <dbReference type="ChEBI" id="CHEBI:29105"/>
    </cofactor>
</comment>
<name>A0A250KPL3_9GAMM</name>
<dbReference type="KEGG" id="mmai:sS8_1663"/>
<evidence type="ECO:0000256" key="5">
    <source>
        <dbReference type="ARBA" id="ARBA00023136"/>
    </source>
</evidence>
<proteinExistence type="predicted"/>
<accession>A0A250KPL3</accession>
<dbReference type="Proteomes" id="UP000266313">
    <property type="component" value="Chromosome"/>
</dbReference>
<organism evidence="8 9">
    <name type="scientific">Methylocaldum marinum</name>
    <dbReference type="NCBI Taxonomy" id="1432792"/>
    <lineage>
        <taxon>Bacteria</taxon>
        <taxon>Pseudomonadati</taxon>
        <taxon>Pseudomonadota</taxon>
        <taxon>Gammaproteobacteria</taxon>
        <taxon>Methylococcales</taxon>
        <taxon>Methylococcaceae</taxon>
        <taxon>Methylocaldum</taxon>
    </lineage>
</organism>
<feature type="transmembrane region" description="Helical" evidence="7">
    <location>
        <begin position="200"/>
        <end position="218"/>
    </location>
</feature>
<dbReference type="PANTHER" id="PTHR34368">
    <property type="entry name" value="OS01G0962200 PROTEIN"/>
    <property type="match status" value="1"/>
</dbReference>
<feature type="transmembrane region" description="Helical" evidence="7">
    <location>
        <begin position="89"/>
        <end position="107"/>
    </location>
</feature>
<dbReference type="GO" id="GO:0046872">
    <property type="term" value="F:metal ion binding"/>
    <property type="evidence" value="ECO:0007669"/>
    <property type="project" value="UniProtKB-KW"/>
</dbReference>
<feature type="transmembrane region" description="Helical" evidence="7">
    <location>
        <begin position="174"/>
        <end position="193"/>
    </location>
</feature>
<dbReference type="AlphaFoldDB" id="A0A250KPL3"/>
<gene>
    <name evidence="8" type="ORF">sS8_1663</name>
</gene>
<evidence type="ECO:0000313" key="9">
    <source>
        <dbReference type="Proteomes" id="UP000266313"/>
    </source>
</evidence>
<feature type="transmembrane region" description="Helical" evidence="7">
    <location>
        <begin position="51"/>
        <end position="69"/>
    </location>
</feature>
<dbReference type="RefSeq" id="WP_119629211.1">
    <property type="nucleotide sequence ID" value="NZ_AP017928.1"/>
</dbReference>
<evidence type="ECO:0000256" key="6">
    <source>
        <dbReference type="PIRSR" id="PIRSR608901-2"/>
    </source>
</evidence>
<keyword evidence="3" id="KW-0378">Hydrolase</keyword>
<feature type="transmembrane region" description="Helical" evidence="7">
    <location>
        <begin position="233"/>
        <end position="250"/>
    </location>
</feature>
<evidence type="ECO:0008006" key="10">
    <source>
        <dbReference type="Google" id="ProtNLM"/>
    </source>
</evidence>
<feature type="transmembrane region" description="Helical" evidence="7">
    <location>
        <begin position="144"/>
        <end position="162"/>
    </location>
</feature>
<keyword evidence="4 7" id="KW-1133">Transmembrane helix</keyword>
<protein>
    <recommendedName>
        <fullName evidence="10">Alkaline phytoceramidase</fullName>
    </recommendedName>
</protein>
<dbReference type="OrthoDB" id="6088058at2"/>
<keyword evidence="9" id="KW-1185">Reference proteome</keyword>
<sequence>MKTEYRAGGRPALLLGITVLACIGMFWVPAIPQDPAYHDFADRSRWFGVPNFWNVVTNVGFLLVGFAALRQLVRGMSDSTLPELRTSYFAFFVGIAMIAPGSAYYHLAPNNATLVWDRLPMTVAFMAFVSIIVGEYISCQFGKTLLWPLILLGIASILYWHTTEQSGQGDLRPYGLVQFLPMVLIPLILLLFSPSFTATGYIWALLGFYGLAKFAELLDEPIFRALYPISGHALKHVLAALGAYCFLLGLRRRKPIHVKER</sequence>
<evidence type="ECO:0000256" key="7">
    <source>
        <dbReference type="SAM" id="Phobius"/>
    </source>
</evidence>
<dbReference type="EMBL" id="AP017928">
    <property type="protein sequence ID" value="BBA33620.1"/>
    <property type="molecule type" value="Genomic_DNA"/>
</dbReference>
<dbReference type="InterPro" id="IPR008901">
    <property type="entry name" value="ACER"/>
</dbReference>
<evidence type="ECO:0000256" key="1">
    <source>
        <dbReference type="ARBA" id="ARBA00004141"/>
    </source>
</evidence>